<reference evidence="1 2" key="1">
    <citation type="submission" date="2021-06" db="EMBL/GenBank/DDBJ databases">
        <title>Caerostris extrusa draft genome.</title>
        <authorList>
            <person name="Kono N."/>
            <person name="Arakawa K."/>
        </authorList>
    </citation>
    <scope>NUCLEOTIDE SEQUENCE [LARGE SCALE GENOMIC DNA]</scope>
</reference>
<proteinExistence type="predicted"/>
<evidence type="ECO:0000313" key="1">
    <source>
        <dbReference type="EMBL" id="GIX76852.1"/>
    </source>
</evidence>
<accession>A0AAV4MWF1</accession>
<sequence length="89" mass="10147">MSSKGWCKYEKNLPNLRFKTDIEFIDSYKKGTTKRIKNVVILNSCSITLYDFAAYQLDFLLDTIYKTAHMKAATIGLPKQGHIEGLPPC</sequence>
<evidence type="ECO:0000313" key="2">
    <source>
        <dbReference type="Proteomes" id="UP001054945"/>
    </source>
</evidence>
<organism evidence="1 2">
    <name type="scientific">Caerostris extrusa</name>
    <name type="common">Bark spider</name>
    <name type="synonym">Caerostris bankana</name>
    <dbReference type="NCBI Taxonomy" id="172846"/>
    <lineage>
        <taxon>Eukaryota</taxon>
        <taxon>Metazoa</taxon>
        <taxon>Ecdysozoa</taxon>
        <taxon>Arthropoda</taxon>
        <taxon>Chelicerata</taxon>
        <taxon>Arachnida</taxon>
        <taxon>Araneae</taxon>
        <taxon>Araneomorphae</taxon>
        <taxon>Entelegynae</taxon>
        <taxon>Araneoidea</taxon>
        <taxon>Araneidae</taxon>
        <taxon>Caerostris</taxon>
    </lineage>
</organism>
<gene>
    <name evidence="1" type="ORF">CEXT_318371</name>
</gene>
<name>A0AAV4MWF1_CAEEX</name>
<dbReference type="AlphaFoldDB" id="A0AAV4MWF1"/>
<protein>
    <submittedName>
        <fullName evidence="1">Uncharacterized protein</fullName>
    </submittedName>
</protein>
<dbReference type="EMBL" id="BPLR01020284">
    <property type="protein sequence ID" value="GIX76852.1"/>
    <property type="molecule type" value="Genomic_DNA"/>
</dbReference>
<comment type="caution">
    <text evidence="1">The sequence shown here is derived from an EMBL/GenBank/DDBJ whole genome shotgun (WGS) entry which is preliminary data.</text>
</comment>
<keyword evidence="2" id="KW-1185">Reference proteome</keyword>
<dbReference type="Proteomes" id="UP001054945">
    <property type="component" value="Unassembled WGS sequence"/>
</dbReference>